<dbReference type="GO" id="GO:0016020">
    <property type="term" value="C:membrane"/>
    <property type="evidence" value="ECO:0007669"/>
    <property type="project" value="TreeGrafter"/>
</dbReference>
<accession>A0A2S5TBY1</accession>
<dbReference type="GO" id="GO:0047372">
    <property type="term" value="F:monoacylglycerol lipase activity"/>
    <property type="evidence" value="ECO:0007669"/>
    <property type="project" value="TreeGrafter"/>
</dbReference>
<dbReference type="SUPFAM" id="SSF53474">
    <property type="entry name" value="alpha/beta-Hydrolases"/>
    <property type="match status" value="1"/>
</dbReference>
<dbReference type="Gene3D" id="3.40.50.1820">
    <property type="entry name" value="alpha/beta hydrolase"/>
    <property type="match status" value="1"/>
</dbReference>
<dbReference type="Proteomes" id="UP000238220">
    <property type="component" value="Unassembled WGS sequence"/>
</dbReference>
<dbReference type="InterPro" id="IPR029058">
    <property type="entry name" value="AB_hydrolase_fold"/>
</dbReference>
<keyword evidence="3" id="KW-1185">Reference proteome</keyword>
<dbReference type="InterPro" id="IPR050266">
    <property type="entry name" value="AB_hydrolase_sf"/>
</dbReference>
<dbReference type="PANTHER" id="PTHR43798:SF5">
    <property type="entry name" value="MONOACYLGLYCEROL LIPASE ABHD6"/>
    <property type="match status" value="1"/>
</dbReference>
<evidence type="ECO:0000313" key="3">
    <source>
        <dbReference type="Proteomes" id="UP000238220"/>
    </source>
</evidence>
<dbReference type="PANTHER" id="PTHR43798">
    <property type="entry name" value="MONOACYLGLYCEROL LIPASE"/>
    <property type="match status" value="1"/>
</dbReference>
<feature type="domain" description="AB hydrolase-1" evidence="1">
    <location>
        <begin position="76"/>
        <end position="300"/>
    </location>
</feature>
<reference evidence="2 3" key="1">
    <citation type="submission" date="2018-02" db="EMBL/GenBank/DDBJ databases">
        <title>Genome sequencing of Solimonas sp. HR-BB.</title>
        <authorList>
            <person name="Lee Y."/>
            <person name="Jeon C.O."/>
        </authorList>
    </citation>
    <scope>NUCLEOTIDE SEQUENCE [LARGE SCALE GENOMIC DNA]</scope>
    <source>
        <strain evidence="2 3">HR-BB</strain>
    </source>
</reference>
<sequence length="319" mass="35770">MLPFNIRRLRPRLAIRRTLLPWLASLLLAVSLLPVRAEAASAAHAQTHYVTVNGDRIAYRSFGQGSPILFANRMRGTLDTWDPLFLDTLARQHRVITVDYPGVGYSSGRLPDDMAQVAGFLRDFADALKLERFAMLGWSWGGFASQTLLLQEPQRVTHAILVGTNPPGPGQLPIQQVFIERAIKPVNDLADEEVLFFEPKSAFSRAAAKASRERIYARPDVVSRIPDTMEEFQVYFKAASVFREDEAGRRDQLARSRTPLLILCGDNDTSTPGQNWFPLVGQLPNAQLIVYPESGHGPQHQYPELSAEYISRFLARTSR</sequence>
<organism evidence="2 3">
    <name type="scientific">Solimonas fluminis</name>
    <dbReference type="NCBI Taxonomy" id="2086571"/>
    <lineage>
        <taxon>Bacteria</taxon>
        <taxon>Pseudomonadati</taxon>
        <taxon>Pseudomonadota</taxon>
        <taxon>Gammaproteobacteria</taxon>
        <taxon>Nevskiales</taxon>
        <taxon>Nevskiaceae</taxon>
        <taxon>Solimonas</taxon>
    </lineage>
</organism>
<evidence type="ECO:0000259" key="1">
    <source>
        <dbReference type="Pfam" id="PF00561"/>
    </source>
</evidence>
<dbReference type="OrthoDB" id="7958481at2"/>
<protein>
    <submittedName>
        <fullName evidence="2">Alpha/beta hydrolase</fullName>
    </submittedName>
</protein>
<proteinExistence type="predicted"/>
<evidence type="ECO:0000313" key="2">
    <source>
        <dbReference type="EMBL" id="PPE72524.1"/>
    </source>
</evidence>
<name>A0A2S5TBY1_9GAMM</name>
<dbReference type="Pfam" id="PF00561">
    <property type="entry name" value="Abhydrolase_1"/>
    <property type="match status" value="1"/>
</dbReference>
<gene>
    <name evidence="2" type="ORF">C3942_18470</name>
</gene>
<dbReference type="InterPro" id="IPR000073">
    <property type="entry name" value="AB_hydrolase_1"/>
</dbReference>
<keyword evidence="2" id="KW-0378">Hydrolase</keyword>
<dbReference type="EMBL" id="PSNW01000012">
    <property type="protein sequence ID" value="PPE72524.1"/>
    <property type="molecule type" value="Genomic_DNA"/>
</dbReference>
<comment type="caution">
    <text evidence="2">The sequence shown here is derived from an EMBL/GenBank/DDBJ whole genome shotgun (WGS) entry which is preliminary data.</text>
</comment>
<dbReference type="PRINTS" id="PR00111">
    <property type="entry name" value="ABHYDROLASE"/>
</dbReference>
<dbReference type="GO" id="GO:0046464">
    <property type="term" value="P:acylglycerol catabolic process"/>
    <property type="evidence" value="ECO:0007669"/>
    <property type="project" value="TreeGrafter"/>
</dbReference>
<dbReference type="RefSeq" id="WP_104231840.1">
    <property type="nucleotide sequence ID" value="NZ_PSNW01000012.1"/>
</dbReference>
<dbReference type="AlphaFoldDB" id="A0A2S5TBY1"/>